<dbReference type="Proteomes" id="UP000182510">
    <property type="component" value="Chromosome"/>
</dbReference>
<dbReference type="CDD" id="cd08901">
    <property type="entry name" value="SRPBCC_CalC_Aha1-like_8"/>
    <property type="match status" value="1"/>
</dbReference>
<protein>
    <submittedName>
        <fullName evidence="3">Polyketide cyclase</fullName>
    </submittedName>
</protein>
<dbReference type="KEGG" id="grl:LPB144_05580"/>
<dbReference type="InterPro" id="IPR013538">
    <property type="entry name" value="ASHA1/2-like_C"/>
</dbReference>
<dbReference type="SUPFAM" id="SSF55961">
    <property type="entry name" value="Bet v1-like"/>
    <property type="match status" value="1"/>
</dbReference>
<evidence type="ECO:0000256" key="1">
    <source>
        <dbReference type="ARBA" id="ARBA00006817"/>
    </source>
</evidence>
<reference evidence="3 4" key="1">
    <citation type="submission" date="2016-11" db="EMBL/GenBank/DDBJ databases">
        <title>Gramella sp. LPB0144 isolated from marine environment.</title>
        <authorList>
            <person name="Kim E."/>
            <person name="Yi H."/>
        </authorList>
    </citation>
    <scope>NUCLEOTIDE SEQUENCE [LARGE SCALE GENOMIC DNA]</scope>
    <source>
        <strain evidence="3 4">LPB0144</strain>
    </source>
</reference>
<keyword evidence="4" id="KW-1185">Reference proteome</keyword>
<dbReference type="STRING" id="1913577.LPB144_05580"/>
<accession>A0A1L3J475</accession>
<dbReference type="Gene3D" id="3.30.530.20">
    <property type="match status" value="1"/>
</dbReference>
<sequence length="155" mass="17478">MKKEVKSAKARMLIRSSASKVFNAFIDPEITKNFWFTHSSGKLEENKEVEWKWEMYGVSAMVKAVEVKPNEKLSFEWSSMNAEPTLVVMSFKAIEANSTFVSIEHSGFPQEGGDLVDVVADSTGGFNLVLAGLKAYLEHNIRLELVRDNFPEEAR</sequence>
<dbReference type="AlphaFoldDB" id="A0A1L3J475"/>
<comment type="similarity">
    <text evidence="1">Belongs to the AHA1 family.</text>
</comment>
<dbReference type="Pfam" id="PF08327">
    <property type="entry name" value="AHSA1"/>
    <property type="match status" value="1"/>
</dbReference>
<dbReference type="InterPro" id="IPR023393">
    <property type="entry name" value="START-like_dom_sf"/>
</dbReference>
<organism evidence="3 4">
    <name type="scientific">Christiangramia salexigens</name>
    <dbReference type="NCBI Taxonomy" id="1913577"/>
    <lineage>
        <taxon>Bacteria</taxon>
        <taxon>Pseudomonadati</taxon>
        <taxon>Bacteroidota</taxon>
        <taxon>Flavobacteriia</taxon>
        <taxon>Flavobacteriales</taxon>
        <taxon>Flavobacteriaceae</taxon>
        <taxon>Christiangramia</taxon>
    </lineage>
</organism>
<evidence type="ECO:0000259" key="2">
    <source>
        <dbReference type="Pfam" id="PF08327"/>
    </source>
</evidence>
<feature type="domain" description="Activator of Hsp90 ATPase homologue 1/2-like C-terminal" evidence="2">
    <location>
        <begin position="17"/>
        <end position="138"/>
    </location>
</feature>
<gene>
    <name evidence="3" type="ORF">LPB144_05580</name>
</gene>
<evidence type="ECO:0000313" key="4">
    <source>
        <dbReference type="Proteomes" id="UP000182510"/>
    </source>
</evidence>
<proteinExistence type="inferred from homology"/>
<dbReference type="EMBL" id="CP018153">
    <property type="protein sequence ID" value="APG59914.1"/>
    <property type="molecule type" value="Genomic_DNA"/>
</dbReference>
<dbReference type="OrthoDB" id="2364866at2"/>
<dbReference type="RefSeq" id="WP_072552564.1">
    <property type="nucleotide sequence ID" value="NZ_CP018153.1"/>
</dbReference>
<name>A0A1L3J475_9FLAO</name>
<evidence type="ECO:0000313" key="3">
    <source>
        <dbReference type="EMBL" id="APG59914.1"/>
    </source>
</evidence>